<dbReference type="Gene3D" id="3.10.100.10">
    <property type="entry name" value="Mannose-Binding Protein A, subunit A"/>
    <property type="match status" value="1"/>
</dbReference>
<dbReference type="PROSITE" id="PS00615">
    <property type="entry name" value="C_TYPE_LECTIN_1"/>
    <property type="match status" value="1"/>
</dbReference>
<dbReference type="InterPro" id="IPR001304">
    <property type="entry name" value="C-type_lectin-like"/>
</dbReference>
<feature type="domain" description="C-type lectin" evidence="2">
    <location>
        <begin position="157"/>
        <end position="277"/>
    </location>
</feature>
<accession>A0AAD9IZ44</accession>
<dbReference type="Pfam" id="PF00059">
    <property type="entry name" value="Lectin_C"/>
    <property type="match status" value="1"/>
</dbReference>
<name>A0AAD9IZ44_9ANNE</name>
<reference evidence="3" key="1">
    <citation type="journal article" date="2023" name="Mol. Biol. Evol.">
        <title>Third-Generation Sequencing Reveals the Adaptive Role of the Epigenome in Three Deep-Sea Polychaetes.</title>
        <authorList>
            <person name="Perez M."/>
            <person name="Aroh O."/>
            <person name="Sun Y."/>
            <person name="Lan Y."/>
            <person name="Juniper S.K."/>
            <person name="Young C.R."/>
            <person name="Angers B."/>
            <person name="Qian P.Y."/>
        </authorList>
    </citation>
    <scope>NUCLEOTIDE SEQUENCE</scope>
    <source>
        <strain evidence="3">P08H-3</strain>
    </source>
</reference>
<dbReference type="CDD" id="cd00037">
    <property type="entry name" value="CLECT"/>
    <property type="match status" value="1"/>
</dbReference>
<dbReference type="SUPFAM" id="SSF56436">
    <property type="entry name" value="C-type lectin-like"/>
    <property type="match status" value="1"/>
</dbReference>
<comment type="caution">
    <text evidence="3">The sequence shown here is derived from an EMBL/GenBank/DDBJ whole genome shotgun (WGS) entry which is preliminary data.</text>
</comment>
<protein>
    <recommendedName>
        <fullName evidence="2">C-type lectin domain-containing protein</fullName>
    </recommendedName>
</protein>
<dbReference type="AlphaFoldDB" id="A0AAD9IZ44"/>
<dbReference type="SMART" id="SM00034">
    <property type="entry name" value="CLECT"/>
    <property type="match status" value="1"/>
</dbReference>
<organism evidence="3 4">
    <name type="scientific">Paralvinella palmiformis</name>
    <dbReference type="NCBI Taxonomy" id="53620"/>
    <lineage>
        <taxon>Eukaryota</taxon>
        <taxon>Metazoa</taxon>
        <taxon>Spiralia</taxon>
        <taxon>Lophotrochozoa</taxon>
        <taxon>Annelida</taxon>
        <taxon>Polychaeta</taxon>
        <taxon>Sedentaria</taxon>
        <taxon>Canalipalpata</taxon>
        <taxon>Terebellida</taxon>
        <taxon>Terebelliformia</taxon>
        <taxon>Alvinellidae</taxon>
        <taxon>Paralvinella</taxon>
    </lineage>
</organism>
<dbReference type="InterPro" id="IPR018378">
    <property type="entry name" value="C-type_lectin_CS"/>
</dbReference>
<proteinExistence type="predicted"/>
<keyword evidence="4" id="KW-1185">Reference proteome</keyword>
<dbReference type="Gene3D" id="1.10.340.70">
    <property type="match status" value="1"/>
</dbReference>
<dbReference type="PROSITE" id="PS50041">
    <property type="entry name" value="C_TYPE_LECTIN_2"/>
    <property type="match status" value="1"/>
</dbReference>
<dbReference type="Proteomes" id="UP001208570">
    <property type="component" value="Unassembled WGS sequence"/>
</dbReference>
<evidence type="ECO:0000256" key="1">
    <source>
        <dbReference type="ARBA" id="ARBA00023157"/>
    </source>
</evidence>
<evidence type="ECO:0000313" key="3">
    <source>
        <dbReference type="EMBL" id="KAK2143023.1"/>
    </source>
</evidence>
<evidence type="ECO:0000313" key="4">
    <source>
        <dbReference type="Proteomes" id="UP001208570"/>
    </source>
</evidence>
<gene>
    <name evidence="3" type="ORF">LSH36_886g00038</name>
</gene>
<evidence type="ECO:0000259" key="2">
    <source>
        <dbReference type="PROSITE" id="PS50041"/>
    </source>
</evidence>
<dbReference type="EMBL" id="JAODUP010000886">
    <property type="protein sequence ID" value="KAK2143023.1"/>
    <property type="molecule type" value="Genomic_DNA"/>
</dbReference>
<dbReference type="InterPro" id="IPR016186">
    <property type="entry name" value="C-type_lectin-like/link_sf"/>
</dbReference>
<dbReference type="InterPro" id="IPR016187">
    <property type="entry name" value="CTDL_fold"/>
</dbReference>
<keyword evidence="1" id="KW-1015">Disulfide bond</keyword>
<sequence>MENGIIVRDERIVIPSSLRKSTKEKVHTGHLGINACLRRAREILYWPVIIERHGLQPDNGTNLNDNSIATCSQFVTDGHQHTQIFQQTICTIDRMSVTLVGQDMKCVDNMYVAGLTGSDVGKAINKWKRCRPRRQTTTDDNLDWCIYECICTGYCSNQSICYMYGKGSWDDGIEFCKLIHPNARMIEEHSDEEHQGHISEAVRSGYLMYWIGARRPPQGDQYEFYWNSSGNSLVYTKWGGGQPFRGNSDADCITARSNTKWTWADIGCSSSVMYMCKIEFTE</sequence>